<dbReference type="PROSITE" id="PS01124">
    <property type="entry name" value="HTH_ARAC_FAMILY_2"/>
    <property type="match status" value="1"/>
</dbReference>
<evidence type="ECO:0000313" key="6">
    <source>
        <dbReference type="EMBL" id="MBR8669966.1"/>
    </source>
</evidence>
<keyword evidence="3" id="KW-0804">Transcription</keyword>
<dbReference type="Gene3D" id="1.10.10.60">
    <property type="entry name" value="Homeodomain-like"/>
    <property type="match status" value="2"/>
</dbReference>
<dbReference type="InterPro" id="IPR009057">
    <property type="entry name" value="Homeodomain-like_sf"/>
</dbReference>
<dbReference type="GO" id="GO:0003700">
    <property type="term" value="F:DNA-binding transcription factor activity"/>
    <property type="evidence" value="ECO:0007669"/>
    <property type="project" value="InterPro"/>
</dbReference>
<reference evidence="6" key="1">
    <citation type="submission" date="2021-04" db="EMBL/GenBank/DDBJ databases">
        <title>Genomic analysis of electroactive and textile dye degrading Bacillus circulans strain: DC10 isolated from constructed wetland-microbial fuel cells treating textile dye wastewaters.</title>
        <authorList>
            <person name="Patel D.U."/>
            <person name="Desai C.R."/>
        </authorList>
    </citation>
    <scope>NUCLEOTIDE SEQUENCE</scope>
    <source>
        <strain evidence="6">DC10</strain>
    </source>
</reference>
<proteinExistence type="predicted"/>
<dbReference type="InterPro" id="IPR002491">
    <property type="entry name" value="ABC_transptr_periplasmic_BD"/>
</dbReference>
<keyword evidence="2" id="KW-0238">DNA-binding</keyword>
<name>A0A941GC00_NIACI</name>
<evidence type="ECO:0000256" key="1">
    <source>
        <dbReference type="ARBA" id="ARBA00023015"/>
    </source>
</evidence>
<dbReference type="Pfam" id="PF01497">
    <property type="entry name" value="Peripla_BP_2"/>
    <property type="match status" value="1"/>
</dbReference>
<dbReference type="AlphaFoldDB" id="A0A941GC00"/>
<dbReference type="PANTHER" id="PTHR43280:SF28">
    <property type="entry name" value="HTH-TYPE TRANSCRIPTIONAL ACTIVATOR RHAS"/>
    <property type="match status" value="1"/>
</dbReference>
<dbReference type="PROSITE" id="PS00041">
    <property type="entry name" value="HTH_ARAC_FAMILY_1"/>
    <property type="match status" value="1"/>
</dbReference>
<dbReference type="PROSITE" id="PS50983">
    <property type="entry name" value="FE_B12_PBP"/>
    <property type="match status" value="1"/>
</dbReference>
<evidence type="ECO:0000259" key="4">
    <source>
        <dbReference type="PROSITE" id="PS01124"/>
    </source>
</evidence>
<organism evidence="6">
    <name type="scientific">Niallia circulans</name>
    <name type="common">Bacillus circulans</name>
    <dbReference type="NCBI Taxonomy" id="1397"/>
    <lineage>
        <taxon>Bacteria</taxon>
        <taxon>Bacillati</taxon>
        <taxon>Bacillota</taxon>
        <taxon>Bacilli</taxon>
        <taxon>Bacillales</taxon>
        <taxon>Bacillaceae</taxon>
        <taxon>Niallia</taxon>
    </lineage>
</organism>
<dbReference type="SUPFAM" id="SSF46689">
    <property type="entry name" value="Homeodomain-like"/>
    <property type="match status" value="2"/>
</dbReference>
<dbReference type="RefSeq" id="WP_212118822.1">
    <property type="nucleotide sequence ID" value="NZ_JAGTPX020000005.1"/>
</dbReference>
<gene>
    <name evidence="6" type="ORF">KD144_10460</name>
</gene>
<feature type="domain" description="HTH araC/xylS-type" evidence="4">
    <location>
        <begin position="183"/>
        <end position="281"/>
    </location>
</feature>
<dbReference type="Gene3D" id="3.40.50.1980">
    <property type="entry name" value="Nitrogenase molybdenum iron protein domain"/>
    <property type="match status" value="2"/>
</dbReference>
<evidence type="ECO:0000256" key="3">
    <source>
        <dbReference type="ARBA" id="ARBA00023163"/>
    </source>
</evidence>
<dbReference type="InterPro" id="IPR018062">
    <property type="entry name" value="HTH_AraC-typ_CS"/>
</dbReference>
<accession>A0A941GC00</accession>
<evidence type="ECO:0000259" key="5">
    <source>
        <dbReference type="PROSITE" id="PS50983"/>
    </source>
</evidence>
<dbReference type="SUPFAM" id="SSF53807">
    <property type="entry name" value="Helical backbone' metal receptor"/>
    <property type="match status" value="1"/>
</dbReference>
<dbReference type="EMBL" id="JAGTPX010000009">
    <property type="protein sequence ID" value="MBR8669966.1"/>
    <property type="molecule type" value="Genomic_DNA"/>
</dbReference>
<sequence length="551" mass="64982">MYIEIEEITREEIEMINNWESFEINYCRIERLYDRKIERVLSTSYLFIYINSGEGLLSIDIEKFLFRKGDLLFIPAECTYHLQFKNTCCIDYYFLQFQVYQAREISTDTYKKVKLKKENNFLQSFVLQPVDKIPTLLDELLALERDKLTNNHFLKQAKIAMIFHYFMSNQQQTAPKDTMLAIEETKKYLENHYHETISTALLAKKVGLSPKYYSQLFKKEYGIGVQDFLTEIRIGKAKELLVKTSNSLRVIATSVGYADEFYLSRVFKKIVGVPPTNYRKKRELKIASYDFSTTGHLLALHIIPYAAPLHPKWTRYYYQFFHDDILVHLNAYKIHSQWESNIQKLSEEKPDKIIAKDDISDKEKQALEKIAPVYYYHVQNCSWKSQLLEIASYIHCEMDAEYFLKVYENKVNETKKLLQEQLEKETVLVVSIFKNTLVLNRSRTAIDLVYQDLGFSSAQPKEDIQLNETISLSYLVSLNPTYLFLNIRQDIDTIGFWEKLKCSKEWNRIKAVKSKKVAFIQSDPWNEYSASSHLRVLHNIQELMVEKVQAN</sequence>
<dbReference type="GO" id="GO:0043565">
    <property type="term" value="F:sequence-specific DNA binding"/>
    <property type="evidence" value="ECO:0007669"/>
    <property type="project" value="InterPro"/>
</dbReference>
<keyword evidence="1" id="KW-0805">Transcription regulation</keyword>
<feature type="domain" description="Fe/B12 periplasmic-binding" evidence="5">
    <location>
        <begin position="285"/>
        <end position="548"/>
    </location>
</feature>
<protein>
    <submittedName>
        <fullName evidence="6">ABC transporter substrate-binding protein</fullName>
    </submittedName>
</protein>
<dbReference type="PANTHER" id="PTHR43280">
    <property type="entry name" value="ARAC-FAMILY TRANSCRIPTIONAL REGULATOR"/>
    <property type="match status" value="1"/>
</dbReference>
<dbReference type="SMART" id="SM00342">
    <property type="entry name" value="HTH_ARAC"/>
    <property type="match status" value="1"/>
</dbReference>
<dbReference type="InterPro" id="IPR018060">
    <property type="entry name" value="HTH_AraC"/>
</dbReference>
<comment type="caution">
    <text evidence="6">The sequence shown here is derived from an EMBL/GenBank/DDBJ whole genome shotgun (WGS) entry which is preliminary data.</text>
</comment>
<dbReference type="InterPro" id="IPR037923">
    <property type="entry name" value="HTH-like"/>
</dbReference>
<dbReference type="SUPFAM" id="SSF51215">
    <property type="entry name" value="Regulatory protein AraC"/>
    <property type="match status" value="1"/>
</dbReference>
<evidence type="ECO:0000256" key="2">
    <source>
        <dbReference type="ARBA" id="ARBA00023125"/>
    </source>
</evidence>
<dbReference type="Pfam" id="PF12833">
    <property type="entry name" value="HTH_18"/>
    <property type="match status" value="1"/>
</dbReference>